<feature type="transmembrane region" description="Helical" evidence="8">
    <location>
        <begin position="119"/>
        <end position="142"/>
    </location>
</feature>
<proteinExistence type="predicted"/>
<evidence type="ECO:0000256" key="6">
    <source>
        <dbReference type="ARBA" id="ARBA00023014"/>
    </source>
</evidence>
<keyword evidence="4" id="KW-0249">Electron transport</keyword>
<dbReference type="GO" id="GO:0046872">
    <property type="term" value="F:metal ion binding"/>
    <property type="evidence" value="ECO:0007669"/>
    <property type="project" value="UniProtKB-KW"/>
</dbReference>
<dbReference type="Proteomes" id="UP000095706">
    <property type="component" value="Unassembled WGS sequence"/>
</dbReference>
<keyword evidence="3" id="KW-0479">Metal-binding</keyword>
<evidence type="ECO:0000256" key="4">
    <source>
        <dbReference type="ARBA" id="ARBA00022982"/>
    </source>
</evidence>
<feature type="transmembrane region" description="Helical" evidence="8">
    <location>
        <begin position="162"/>
        <end position="181"/>
    </location>
</feature>
<dbReference type="GO" id="GO:0051539">
    <property type="term" value="F:4 iron, 4 sulfur cluster binding"/>
    <property type="evidence" value="ECO:0007669"/>
    <property type="project" value="UniProtKB-KW"/>
</dbReference>
<dbReference type="SUPFAM" id="SSF54862">
    <property type="entry name" value="4Fe-4S ferredoxins"/>
    <property type="match status" value="1"/>
</dbReference>
<dbReference type="EMBL" id="CYYV01000007">
    <property type="protein sequence ID" value="CUO28277.1"/>
    <property type="molecule type" value="Genomic_DNA"/>
</dbReference>
<dbReference type="Pfam" id="PF12801">
    <property type="entry name" value="Fer4_5"/>
    <property type="match status" value="2"/>
</dbReference>
<dbReference type="InterPro" id="IPR017900">
    <property type="entry name" value="4Fe4S_Fe_S_CS"/>
</dbReference>
<evidence type="ECO:0000259" key="9">
    <source>
        <dbReference type="PROSITE" id="PS51379"/>
    </source>
</evidence>
<dbReference type="RefSeq" id="WP_055227587.1">
    <property type="nucleotide sequence ID" value="NZ_CAXSRP010000004.1"/>
</dbReference>
<keyword evidence="8" id="KW-0472">Membrane</keyword>
<dbReference type="Pfam" id="PF04205">
    <property type="entry name" value="FMN_bind"/>
    <property type="match status" value="2"/>
</dbReference>
<evidence type="ECO:0000256" key="2">
    <source>
        <dbReference type="ARBA" id="ARBA00022485"/>
    </source>
</evidence>
<dbReference type="InterPro" id="IPR007329">
    <property type="entry name" value="FMN-bd"/>
</dbReference>
<feature type="transmembrane region" description="Helical" evidence="8">
    <location>
        <begin position="52"/>
        <end position="72"/>
    </location>
</feature>
<dbReference type="PANTHER" id="PTHR30176:SF3">
    <property type="entry name" value="FERREDOXIN-TYPE PROTEIN NAPH"/>
    <property type="match status" value="1"/>
</dbReference>
<organism evidence="10 11">
    <name type="scientific">Fusicatenibacter saccharivorans</name>
    <dbReference type="NCBI Taxonomy" id="1150298"/>
    <lineage>
        <taxon>Bacteria</taxon>
        <taxon>Bacillati</taxon>
        <taxon>Bacillota</taxon>
        <taxon>Clostridia</taxon>
        <taxon>Lachnospirales</taxon>
        <taxon>Lachnospiraceae</taxon>
        <taxon>Fusicatenibacter</taxon>
    </lineage>
</organism>
<name>A0A174DSR9_9FIRM</name>
<dbReference type="GO" id="GO:0010181">
    <property type="term" value="F:FMN binding"/>
    <property type="evidence" value="ECO:0007669"/>
    <property type="project" value="InterPro"/>
</dbReference>
<gene>
    <name evidence="10" type="primary">yccM_2</name>
    <name evidence="10" type="ORF">ERS852406_01639</name>
</gene>
<sequence>MKKQDKRNWPKAAIQILSFLLLTGLFEAQFSAVGTIVSAVYQGTVSWERIRYSVWMLLATVPAVIIVGRFFCGYFCSFGAVQDFLWFAGNKLKSQFRKAGAKNLHSNSKKSGRNVPTGWIKYGVLLFWAVFVWSGMVKWNIAGPWQVFGQYSSIGHWPGVKPLFSIGGALLLVIFVGSVLIQRFFCRYLCPMGAIYSLISRCALLKIVKPWSKCGNCRLCTAKCTMGIDLAEKKQTAGGACIGCGVCVNGCPKNNAHWKYRYSVWIGVGVTCLTIAASQFLIRSESSSIGKTAGDAAVDTAEQNPSSRFRDGTYSGSGEGYRGTVTVSVKVEQGAITGLTIENAEDDQTYLDRAKSGIFSEILEKQSAEEIDTVSGATYSSKGLIEAAQNALKEADQEKTDEPDENTASISAAGDENSKNETQENTASESTDTTEEKQAFLDAGRFHDLKDGIYTGTADAFRGDVEVQVTVENQKVTDISILSYCDTEEYFFRAAPYVIEQMKEEQSLNIDALSGATYSSNGIIHATANALEIPEDEYAPRPGRDLKNKQKDHGHIVQHTIENREQYEEKVKEYEDVQN</sequence>
<accession>A0A174DSR9</accession>
<evidence type="ECO:0000313" key="11">
    <source>
        <dbReference type="Proteomes" id="UP000095706"/>
    </source>
</evidence>
<dbReference type="PROSITE" id="PS51379">
    <property type="entry name" value="4FE4S_FER_2"/>
    <property type="match status" value="1"/>
</dbReference>
<keyword evidence="8" id="KW-0812">Transmembrane</keyword>
<dbReference type="InterPro" id="IPR017896">
    <property type="entry name" value="4Fe4S_Fe-S-bd"/>
</dbReference>
<feature type="transmembrane region" description="Helical" evidence="8">
    <location>
        <begin position="262"/>
        <end position="282"/>
    </location>
</feature>
<dbReference type="PROSITE" id="PS00198">
    <property type="entry name" value="4FE4S_FER_1"/>
    <property type="match status" value="1"/>
</dbReference>
<feature type="region of interest" description="Disordered" evidence="7">
    <location>
        <begin position="390"/>
        <end position="436"/>
    </location>
</feature>
<dbReference type="Gene3D" id="3.90.1010.20">
    <property type="match status" value="2"/>
</dbReference>
<evidence type="ECO:0000313" key="10">
    <source>
        <dbReference type="EMBL" id="CUO28277.1"/>
    </source>
</evidence>
<dbReference type="SMART" id="SM00900">
    <property type="entry name" value="FMN_bind"/>
    <property type="match status" value="2"/>
</dbReference>
<evidence type="ECO:0000256" key="5">
    <source>
        <dbReference type="ARBA" id="ARBA00023004"/>
    </source>
</evidence>
<evidence type="ECO:0000256" key="3">
    <source>
        <dbReference type="ARBA" id="ARBA00022723"/>
    </source>
</evidence>
<keyword evidence="1" id="KW-0813">Transport</keyword>
<evidence type="ECO:0000256" key="8">
    <source>
        <dbReference type="SAM" id="Phobius"/>
    </source>
</evidence>
<dbReference type="AlphaFoldDB" id="A0A174DSR9"/>
<feature type="domain" description="4Fe-4S ferredoxin-type" evidence="9">
    <location>
        <begin position="232"/>
        <end position="261"/>
    </location>
</feature>
<dbReference type="GO" id="GO:0005886">
    <property type="term" value="C:plasma membrane"/>
    <property type="evidence" value="ECO:0007669"/>
    <property type="project" value="TreeGrafter"/>
</dbReference>
<keyword evidence="6" id="KW-0411">Iron-sulfur</keyword>
<keyword evidence="2" id="KW-0004">4Fe-4S</keyword>
<feature type="region of interest" description="Disordered" evidence="7">
    <location>
        <begin position="295"/>
        <end position="317"/>
    </location>
</feature>
<protein>
    <submittedName>
        <fullName evidence="10">Putative electron transport protein yccM</fullName>
    </submittedName>
</protein>
<reference evidence="10 11" key="1">
    <citation type="submission" date="2015-09" db="EMBL/GenBank/DDBJ databases">
        <authorList>
            <consortium name="Pathogen Informatics"/>
        </authorList>
    </citation>
    <scope>NUCLEOTIDE SEQUENCE [LARGE SCALE GENOMIC DNA]</scope>
    <source>
        <strain evidence="10 11">2789STDY5608849</strain>
    </source>
</reference>
<keyword evidence="5" id="KW-0408">Iron</keyword>
<evidence type="ECO:0000256" key="1">
    <source>
        <dbReference type="ARBA" id="ARBA00022448"/>
    </source>
</evidence>
<dbReference type="PANTHER" id="PTHR30176">
    <property type="entry name" value="FERREDOXIN-TYPE PROTEIN NAPH"/>
    <property type="match status" value="1"/>
</dbReference>
<keyword evidence="8" id="KW-1133">Transmembrane helix</keyword>
<dbReference type="InterPro" id="IPR051684">
    <property type="entry name" value="Electron_Trans/Redox"/>
</dbReference>
<evidence type="ECO:0000256" key="7">
    <source>
        <dbReference type="SAM" id="MobiDB-lite"/>
    </source>
</evidence>